<evidence type="ECO:0000256" key="3">
    <source>
        <dbReference type="ARBA" id="ARBA00022448"/>
    </source>
</evidence>
<name>A0ABP7FWN6_9MICO</name>
<evidence type="ECO:0000313" key="14">
    <source>
        <dbReference type="Proteomes" id="UP001501004"/>
    </source>
</evidence>
<evidence type="ECO:0000256" key="6">
    <source>
        <dbReference type="ARBA" id="ARBA00022781"/>
    </source>
</evidence>
<dbReference type="HAMAP" id="MF_01393">
    <property type="entry name" value="ATP_synth_a_bact"/>
    <property type="match status" value="1"/>
</dbReference>
<evidence type="ECO:0000256" key="2">
    <source>
        <dbReference type="ARBA" id="ARBA00006810"/>
    </source>
</evidence>
<dbReference type="Pfam" id="PF00119">
    <property type="entry name" value="ATP-synt_A"/>
    <property type="match status" value="1"/>
</dbReference>
<dbReference type="InterPro" id="IPR045083">
    <property type="entry name" value="ATP_synth_F0_asu_bact/mt"/>
</dbReference>
<keyword evidence="14" id="KW-1185">Reference proteome</keyword>
<evidence type="ECO:0000256" key="10">
    <source>
        <dbReference type="ARBA" id="ARBA00023310"/>
    </source>
</evidence>
<evidence type="ECO:0000256" key="8">
    <source>
        <dbReference type="ARBA" id="ARBA00023065"/>
    </source>
</evidence>
<organism evidence="13 14">
    <name type="scientific">Leifsonella bigeumensis</name>
    <dbReference type="NCBI Taxonomy" id="433643"/>
    <lineage>
        <taxon>Bacteria</taxon>
        <taxon>Bacillati</taxon>
        <taxon>Actinomycetota</taxon>
        <taxon>Actinomycetes</taxon>
        <taxon>Micrococcales</taxon>
        <taxon>Microbacteriaceae</taxon>
        <taxon>Leifsonella</taxon>
    </lineage>
</organism>
<keyword evidence="6 11" id="KW-0375">Hydrogen ion transport</keyword>
<comment type="function">
    <text evidence="11 12">Key component of the proton channel; it plays a direct role in the translocation of protons across the membrane.</text>
</comment>
<sequence>MTTSLLVAADETGDGGFVGPSINEFFPAPILFVGTPFELNRIMLIRLLAVAVLLLVLWLGTRSLKLVPGRGQVAMEFAIDFARKGIAIDTLGEKEGKRFAPLIMTIFFLTLALNVTGTIPGLQIASTGLIGQAIILSIIAYVTFVYAGIRKFGVGRFFKNALWLPGVPVAIKPIIAVLEVLSTFIVRPITLTLRLTMNMVAGHMLLVLCFLATGFFFDMLISGSAWGLIGAGTLLMGIAFVVLEIFVAALQAYIFAILTAIYIQLALADEH</sequence>
<keyword evidence="8 11" id="KW-0406">Ion transport</keyword>
<keyword evidence="5 11" id="KW-0812">Transmembrane</keyword>
<evidence type="ECO:0000256" key="1">
    <source>
        <dbReference type="ARBA" id="ARBA00004141"/>
    </source>
</evidence>
<dbReference type="Gene3D" id="1.20.120.220">
    <property type="entry name" value="ATP synthase, F0 complex, subunit A"/>
    <property type="match status" value="1"/>
</dbReference>
<keyword evidence="3 11" id="KW-0813">Transport</keyword>
<feature type="transmembrane region" description="Helical" evidence="11">
    <location>
        <begin position="129"/>
        <end position="149"/>
    </location>
</feature>
<keyword evidence="4 11" id="KW-0138">CF(0)</keyword>
<reference evidence="14" key="1">
    <citation type="journal article" date="2019" name="Int. J. Syst. Evol. Microbiol.">
        <title>The Global Catalogue of Microorganisms (GCM) 10K type strain sequencing project: providing services to taxonomists for standard genome sequencing and annotation.</title>
        <authorList>
            <consortium name="The Broad Institute Genomics Platform"/>
            <consortium name="The Broad Institute Genome Sequencing Center for Infectious Disease"/>
            <person name="Wu L."/>
            <person name="Ma J."/>
        </authorList>
    </citation>
    <scope>NUCLEOTIDE SEQUENCE [LARGE SCALE GENOMIC DNA]</scope>
    <source>
        <strain evidence="14">JCM 16949</strain>
    </source>
</reference>
<dbReference type="PANTHER" id="PTHR11410:SF0">
    <property type="entry name" value="ATP SYNTHASE SUBUNIT A"/>
    <property type="match status" value="1"/>
</dbReference>
<accession>A0ABP7FWN6</accession>
<dbReference type="NCBIfam" id="TIGR01131">
    <property type="entry name" value="ATP_synt_6_or_A"/>
    <property type="match status" value="1"/>
</dbReference>
<feature type="transmembrane region" description="Helical" evidence="11">
    <location>
        <begin position="249"/>
        <end position="268"/>
    </location>
</feature>
<evidence type="ECO:0000313" key="13">
    <source>
        <dbReference type="EMBL" id="GAA3747774.1"/>
    </source>
</evidence>
<keyword evidence="9 11" id="KW-0472">Membrane</keyword>
<keyword evidence="10 11" id="KW-0066">ATP synthesis</keyword>
<evidence type="ECO:0000256" key="9">
    <source>
        <dbReference type="ARBA" id="ARBA00023136"/>
    </source>
</evidence>
<evidence type="ECO:0000256" key="12">
    <source>
        <dbReference type="RuleBase" id="RU000483"/>
    </source>
</evidence>
<keyword evidence="7 11" id="KW-1133">Transmembrane helix</keyword>
<protein>
    <recommendedName>
        <fullName evidence="11 12">ATP synthase subunit a</fullName>
    </recommendedName>
    <alternativeName>
        <fullName evidence="11">ATP synthase F0 sector subunit a</fullName>
    </alternativeName>
    <alternativeName>
        <fullName evidence="11">F-ATPase subunit 6</fullName>
    </alternativeName>
</protein>
<gene>
    <name evidence="11 13" type="primary">atpB</name>
    <name evidence="13" type="ORF">GCM10022239_24090</name>
</gene>
<dbReference type="CDD" id="cd00310">
    <property type="entry name" value="ATP-synt_Fo_a_6"/>
    <property type="match status" value="1"/>
</dbReference>
<dbReference type="InterPro" id="IPR035908">
    <property type="entry name" value="F0_ATP_A_sf"/>
</dbReference>
<feature type="transmembrane region" description="Helical" evidence="11">
    <location>
        <begin position="197"/>
        <end position="217"/>
    </location>
</feature>
<comment type="similarity">
    <text evidence="2 11 12">Belongs to the ATPase A chain family.</text>
</comment>
<dbReference type="PANTHER" id="PTHR11410">
    <property type="entry name" value="ATP SYNTHASE SUBUNIT A"/>
    <property type="match status" value="1"/>
</dbReference>
<feature type="transmembrane region" description="Helical" evidence="11">
    <location>
        <begin position="42"/>
        <end position="60"/>
    </location>
</feature>
<evidence type="ECO:0000256" key="4">
    <source>
        <dbReference type="ARBA" id="ARBA00022547"/>
    </source>
</evidence>
<evidence type="ECO:0000256" key="5">
    <source>
        <dbReference type="ARBA" id="ARBA00022692"/>
    </source>
</evidence>
<evidence type="ECO:0000256" key="7">
    <source>
        <dbReference type="ARBA" id="ARBA00022989"/>
    </source>
</evidence>
<comment type="subcellular location">
    <subcellularLocation>
        <location evidence="11 12">Cell membrane</location>
        <topology evidence="11 12">Multi-pass membrane protein</topology>
    </subcellularLocation>
    <subcellularLocation>
        <location evidence="1">Membrane</location>
        <topology evidence="1">Multi-pass membrane protein</topology>
    </subcellularLocation>
</comment>
<dbReference type="Proteomes" id="UP001501004">
    <property type="component" value="Unassembled WGS sequence"/>
</dbReference>
<dbReference type="InterPro" id="IPR000568">
    <property type="entry name" value="ATP_synth_F0_asu"/>
</dbReference>
<dbReference type="PRINTS" id="PR00123">
    <property type="entry name" value="ATPASEA"/>
</dbReference>
<proteinExistence type="inferred from homology"/>
<evidence type="ECO:0000256" key="11">
    <source>
        <dbReference type="HAMAP-Rule" id="MF_01393"/>
    </source>
</evidence>
<dbReference type="EMBL" id="BAABAE010000003">
    <property type="protein sequence ID" value="GAA3747774.1"/>
    <property type="molecule type" value="Genomic_DNA"/>
</dbReference>
<feature type="transmembrane region" description="Helical" evidence="11">
    <location>
        <begin position="161"/>
        <end position="185"/>
    </location>
</feature>
<keyword evidence="11" id="KW-1003">Cell membrane</keyword>
<comment type="caution">
    <text evidence="13">The sequence shown here is derived from an EMBL/GenBank/DDBJ whole genome shotgun (WGS) entry which is preliminary data.</text>
</comment>
<dbReference type="SUPFAM" id="SSF81336">
    <property type="entry name" value="F1F0 ATP synthase subunit A"/>
    <property type="match status" value="1"/>
</dbReference>
<dbReference type="RefSeq" id="WP_344756989.1">
    <property type="nucleotide sequence ID" value="NZ_BAABAE010000003.1"/>
</dbReference>
<feature type="transmembrane region" description="Helical" evidence="11">
    <location>
        <begin position="99"/>
        <end position="117"/>
    </location>
</feature>
<feature type="transmembrane region" description="Helical" evidence="11">
    <location>
        <begin position="224"/>
        <end position="243"/>
    </location>
</feature>